<keyword evidence="2" id="KW-1185">Reference proteome</keyword>
<evidence type="ECO:0008006" key="3">
    <source>
        <dbReference type="Google" id="ProtNLM"/>
    </source>
</evidence>
<comment type="caution">
    <text evidence="1">The sequence shown here is derived from an EMBL/GenBank/DDBJ whole genome shotgun (WGS) entry which is preliminary data.</text>
</comment>
<dbReference type="Proteomes" id="UP001470230">
    <property type="component" value="Unassembled WGS sequence"/>
</dbReference>
<organism evidence="1 2">
    <name type="scientific">Tritrichomonas musculus</name>
    <dbReference type="NCBI Taxonomy" id="1915356"/>
    <lineage>
        <taxon>Eukaryota</taxon>
        <taxon>Metamonada</taxon>
        <taxon>Parabasalia</taxon>
        <taxon>Tritrichomonadida</taxon>
        <taxon>Tritrichomonadidae</taxon>
        <taxon>Tritrichomonas</taxon>
    </lineage>
</organism>
<protein>
    <recommendedName>
        <fullName evidence="3">Ubiquitin-like domain-containing protein</fullName>
    </recommendedName>
</protein>
<accession>A0ABR2H613</accession>
<name>A0ABR2H613_9EUKA</name>
<gene>
    <name evidence="1" type="ORF">M9Y10_026604</name>
</gene>
<proteinExistence type="predicted"/>
<evidence type="ECO:0000313" key="1">
    <source>
        <dbReference type="EMBL" id="KAK8841664.1"/>
    </source>
</evidence>
<evidence type="ECO:0000313" key="2">
    <source>
        <dbReference type="Proteomes" id="UP001470230"/>
    </source>
</evidence>
<dbReference type="EMBL" id="JAPFFF010000040">
    <property type="protein sequence ID" value="KAK8841664.1"/>
    <property type="molecule type" value="Genomic_DNA"/>
</dbReference>
<sequence>MVEKNTIRIVICIPHIRSINAVVRKDQKIRIILKAFPNIQKEDDLIFWFEGAQILLDLTFEEVGIHDNSMIVIGVKSDDILMNQYWVRISTNSKDSKIISHLLNTYDGISNEKHMLGKKKSNDNHLEKKYLFIQKLKSLYCNFNFINIKTDEKKNLNASPLLSKPFPIID</sequence>
<reference evidence="1 2" key="1">
    <citation type="submission" date="2024-04" db="EMBL/GenBank/DDBJ databases">
        <title>Tritrichomonas musculus Genome.</title>
        <authorList>
            <person name="Alves-Ferreira E."/>
            <person name="Grigg M."/>
            <person name="Lorenzi H."/>
            <person name="Galac M."/>
        </authorList>
    </citation>
    <scope>NUCLEOTIDE SEQUENCE [LARGE SCALE GENOMIC DNA]</scope>
    <source>
        <strain evidence="1 2">EAF2021</strain>
    </source>
</reference>